<dbReference type="InterPro" id="IPR013783">
    <property type="entry name" value="Ig-like_fold"/>
</dbReference>
<dbReference type="EMBL" id="CP009517">
    <property type="protein sequence ID" value="AKB81136.1"/>
    <property type="molecule type" value="Genomic_DNA"/>
</dbReference>
<evidence type="ECO:0000313" key="2">
    <source>
        <dbReference type="EMBL" id="AKB81136.1"/>
    </source>
</evidence>
<dbReference type="CDD" id="cd00146">
    <property type="entry name" value="PKD"/>
    <property type="match status" value="1"/>
</dbReference>
<gene>
    <name evidence="2" type="ORF">MSBR3_0558</name>
</gene>
<sequence length="113" mass="12471">MKSKILLVVLFLLALLAIPLPAMAQAPTADFYADKTYGTAPLTVHFYSTGVTGSPTSYFWKFEHETSSDWNSHHFGNAVHTFRYPGVYDVSLTVTNADGSTTNTKTSYITVKE</sequence>
<keyword evidence="3" id="KW-1185">Reference proteome</keyword>
<organism evidence="2 3">
    <name type="scientific">Methanosarcina barkeri 3</name>
    <dbReference type="NCBI Taxonomy" id="1434107"/>
    <lineage>
        <taxon>Archaea</taxon>
        <taxon>Methanobacteriati</taxon>
        <taxon>Methanobacteriota</taxon>
        <taxon>Stenosarchaea group</taxon>
        <taxon>Methanomicrobia</taxon>
        <taxon>Methanosarcinales</taxon>
        <taxon>Methanosarcinaceae</taxon>
        <taxon>Methanosarcina</taxon>
    </lineage>
</organism>
<evidence type="ECO:0000259" key="1">
    <source>
        <dbReference type="PROSITE" id="PS50093"/>
    </source>
</evidence>
<reference evidence="2" key="1">
    <citation type="submission" date="2014-07" db="EMBL/GenBank/DDBJ databases">
        <title>Methanogenic archaea and the global carbon cycle.</title>
        <authorList>
            <person name="Henriksen J.R."/>
            <person name="Luke J."/>
            <person name="Reinhart S."/>
            <person name="Benedict M.N."/>
            <person name="Youngblut N.D."/>
            <person name="Metcalf M.E."/>
            <person name="Whitaker R.J."/>
            <person name="Metcalf W.W."/>
        </authorList>
    </citation>
    <scope>NUCLEOTIDE SEQUENCE [LARGE SCALE GENOMIC DNA]</scope>
    <source>
        <strain evidence="2">3</strain>
    </source>
</reference>
<protein>
    <submittedName>
        <fullName evidence="2">Cell surface protein</fullName>
    </submittedName>
</protein>
<dbReference type="SUPFAM" id="SSF49299">
    <property type="entry name" value="PKD domain"/>
    <property type="match status" value="1"/>
</dbReference>
<dbReference type="Proteomes" id="UP000033066">
    <property type="component" value="Chromosome"/>
</dbReference>
<dbReference type="PATRIC" id="fig|1434107.4.peg.746"/>
<dbReference type="InterPro" id="IPR022409">
    <property type="entry name" value="PKD/Chitinase_dom"/>
</dbReference>
<dbReference type="STRING" id="1434107.MSBR3_0558"/>
<feature type="domain" description="PKD" evidence="1">
    <location>
        <begin position="52"/>
        <end position="113"/>
    </location>
</feature>
<dbReference type="KEGG" id="mbak:MSBR3_0558"/>
<dbReference type="Gene3D" id="2.60.40.10">
    <property type="entry name" value="Immunoglobulins"/>
    <property type="match status" value="1"/>
</dbReference>
<dbReference type="InterPro" id="IPR035986">
    <property type="entry name" value="PKD_dom_sf"/>
</dbReference>
<dbReference type="PROSITE" id="PS50093">
    <property type="entry name" value="PKD"/>
    <property type="match status" value="1"/>
</dbReference>
<dbReference type="Pfam" id="PF18911">
    <property type="entry name" value="PKD_4"/>
    <property type="match status" value="1"/>
</dbReference>
<dbReference type="SMART" id="SM00089">
    <property type="entry name" value="PKD"/>
    <property type="match status" value="1"/>
</dbReference>
<dbReference type="InterPro" id="IPR000601">
    <property type="entry name" value="PKD_dom"/>
</dbReference>
<dbReference type="HOGENOM" id="CLU_2127810_0_0_2"/>
<evidence type="ECO:0000313" key="3">
    <source>
        <dbReference type="Proteomes" id="UP000033066"/>
    </source>
</evidence>
<proteinExistence type="predicted"/>
<accession>A0A0E3SIH4</accession>
<name>A0A0E3SIH4_METBA</name>
<dbReference type="AlphaFoldDB" id="A0A0E3SIH4"/>